<evidence type="ECO:0008006" key="3">
    <source>
        <dbReference type="Google" id="ProtNLM"/>
    </source>
</evidence>
<gene>
    <name evidence="1" type="ORF">A1O9_11693</name>
</gene>
<keyword evidence="2" id="KW-1185">Reference proteome</keyword>
<reference evidence="1 2" key="1">
    <citation type="submission" date="2013-03" db="EMBL/GenBank/DDBJ databases">
        <title>The Genome Sequence of Exophiala aquamarina CBS 119918.</title>
        <authorList>
            <consortium name="The Broad Institute Genomics Platform"/>
            <person name="Cuomo C."/>
            <person name="de Hoog S."/>
            <person name="Gorbushina A."/>
            <person name="Walker B."/>
            <person name="Young S.K."/>
            <person name="Zeng Q."/>
            <person name="Gargeya S."/>
            <person name="Fitzgerald M."/>
            <person name="Haas B."/>
            <person name="Abouelleil A."/>
            <person name="Allen A.W."/>
            <person name="Alvarado L."/>
            <person name="Arachchi H.M."/>
            <person name="Berlin A.M."/>
            <person name="Chapman S.B."/>
            <person name="Gainer-Dewar J."/>
            <person name="Goldberg J."/>
            <person name="Griggs A."/>
            <person name="Gujja S."/>
            <person name="Hansen M."/>
            <person name="Howarth C."/>
            <person name="Imamovic A."/>
            <person name="Ireland A."/>
            <person name="Larimer J."/>
            <person name="McCowan C."/>
            <person name="Murphy C."/>
            <person name="Pearson M."/>
            <person name="Poon T.W."/>
            <person name="Priest M."/>
            <person name="Roberts A."/>
            <person name="Saif S."/>
            <person name="Shea T."/>
            <person name="Sisk P."/>
            <person name="Sykes S."/>
            <person name="Wortman J."/>
            <person name="Nusbaum C."/>
            <person name="Birren B."/>
        </authorList>
    </citation>
    <scope>NUCLEOTIDE SEQUENCE [LARGE SCALE GENOMIC DNA]</scope>
    <source>
        <strain evidence="1 2">CBS 119918</strain>
    </source>
</reference>
<comment type="caution">
    <text evidence="1">The sequence shown here is derived from an EMBL/GenBank/DDBJ whole genome shotgun (WGS) entry which is preliminary data.</text>
</comment>
<dbReference type="HOGENOM" id="CLU_010595_9_1_1"/>
<dbReference type="STRING" id="1182545.A0A072NYG2"/>
<dbReference type="Proteomes" id="UP000027920">
    <property type="component" value="Unassembled WGS sequence"/>
</dbReference>
<dbReference type="InterPro" id="IPR029063">
    <property type="entry name" value="SAM-dependent_MTases_sf"/>
</dbReference>
<dbReference type="VEuPathDB" id="FungiDB:A1O9_11693"/>
<name>A0A072NYG2_9EURO</name>
<dbReference type="Gene3D" id="3.40.50.150">
    <property type="entry name" value="Vaccinia Virus protein VP39"/>
    <property type="match status" value="1"/>
</dbReference>
<proteinExistence type="predicted"/>
<evidence type="ECO:0000313" key="1">
    <source>
        <dbReference type="EMBL" id="KEF52452.1"/>
    </source>
</evidence>
<evidence type="ECO:0000313" key="2">
    <source>
        <dbReference type="Proteomes" id="UP000027920"/>
    </source>
</evidence>
<dbReference type="OrthoDB" id="417697at2759"/>
<dbReference type="AlphaFoldDB" id="A0A072NYG2"/>
<dbReference type="GeneID" id="25286590"/>
<dbReference type="RefSeq" id="XP_013255042.1">
    <property type="nucleotide sequence ID" value="XM_013399588.1"/>
</dbReference>
<sequence>MSDDEYAIWRTAPDASRLCYQHFLWRELYNGNIHPSIQLEDKKGLRIAEFATGHCLWAMQVAQEFPSALVEASDIDLNLVPPSSERPSNLLISKWNFFDEVPENWKGVFDLIHVRLLIQPFAGFQDPRPVLEKFVTMLKPGGYLQWDEYDYADADKGHVYSVDDPDLVPNPRETHNSSTRIWQLIMDTFGWPQNHFAQLSTYFTEAGLKELQDHKIRPPPMVFRAFHEHWYALIAQLLPILEARDAEAGIEARKLVSQVKEDSQTYGVFSAHITKFVIGRKPEDASHTKSLRSKL</sequence>
<accession>A0A072NYG2</accession>
<protein>
    <recommendedName>
        <fullName evidence="3">Methyltransferase domain-containing protein</fullName>
    </recommendedName>
</protein>
<organism evidence="1 2">
    <name type="scientific">Exophiala aquamarina CBS 119918</name>
    <dbReference type="NCBI Taxonomy" id="1182545"/>
    <lineage>
        <taxon>Eukaryota</taxon>
        <taxon>Fungi</taxon>
        <taxon>Dikarya</taxon>
        <taxon>Ascomycota</taxon>
        <taxon>Pezizomycotina</taxon>
        <taxon>Eurotiomycetes</taxon>
        <taxon>Chaetothyriomycetidae</taxon>
        <taxon>Chaetothyriales</taxon>
        <taxon>Herpotrichiellaceae</taxon>
        <taxon>Exophiala</taxon>
    </lineage>
</organism>
<dbReference type="SUPFAM" id="SSF53335">
    <property type="entry name" value="S-adenosyl-L-methionine-dependent methyltransferases"/>
    <property type="match status" value="1"/>
</dbReference>
<dbReference type="EMBL" id="AMGV01000018">
    <property type="protein sequence ID" value="KEF52452.1"/>
    <property type="molecule type" value="Genomic_DNA"/>
</dbReference>